<dbReference type="GO" id="GO:0016125">
    <property type="term" value="P:sterol metabolic process"/>
    <property type="evidence" value="ECO:0007669"/>
    <property type="project" value="TreeGrafter"/>
</dbReference>
<dbReference type="GO" id="GO:0020037">
    <property type="term" value="F:heme binding"/>
    <property type="evidence" value="ECO:0007669"/>
    <property type="project" value="InterPro"/>
</dbReference>
<comment type="caution">
    <text evidence="5">The sequence shown here is derived from an EMBL/GenBank/DDBJ whole genome shotgun (WGS) entry which is preliminary data.</text>
</comment>
<dbReference type="InterPro" id="IPR036396">
    <property type="entry name" value="Cyt_P450_sf"/>
</dbReference>
<gene>
    <name evidence="5" type="ORF">chiPu_0008232</name>
</gene>
<evidence type="ECO:0000256" key="4">
    <source>
        <dbReference type="RuleBase" id="RU000461"/>
    </source>
</evidence>
<reference evidence="5 6" key="1">
    <citation type="journal article" date="2018" name="Nat. Ecol. Evol.">
        <title>Shark genomes provide insights into elasmobranch evolution and the origin of vertebrates.</title>
        <authorList>
            <person name="Hara Y"/>
            <person name="Yamaguchi K"/>
            <person name="Onimaru K"/>
            <person name="Kadota M"/>
            <person name="Koyanagi M"/>
            <person name="Keeley SD"/>
            <person name="Tatsumi K"/>
            <person name="Tanaka K"/>
            <person name="Motone F"/>
            <person name="Kageyama Y"/>
            <person name="Nozu R"/>
            <person name="Adachi N"/>
            <person name="Nishimura O"/>
            <person name="Nakagawa R"/>
            <person name="Tanegashima C"/>
            <person name="Kiyatake I"/>
            <person name="Matsumoto R"/>
            <person name="Murakumo K"/>
            <person name="Nishida K"/>
            <person name="Terakita A"/>
            <person name="Kuratani S"/>
            <person name="Sato K"/>
            <person name="Hyodo S Kuraku.S."/>
        </authorList>
    </citation>
    <scope>NUCLEOTIDE SEQUENCE [LARGE SCALE GENOMIC DNA]</scope>
</reference>
<organism evidence="5 6">
    <name type="scientific">Chiloscyllium punctatum</name>
    <name type="common">Brownbanded bambooshark</name>
    <name type="synonym">Hemiscyllium punctatum</name>
    <dbReference type="NCBI Taxonomy" id="137246"/>
    <lineage>
        <taxon>Eukaryota</taxon>
        <taxon>Metazoa</taxon>
        <taxon>Chordata</taxon>
        <taxon>Craniata</taxon>
        <taxon>Vertebrata</taxon>
        <taxon>Chondrichthyes</taxon>
        <taxon>Elasmobranchii</taxon>
        <taxon>Galeomorphii</taxon>
        <taxon>Galeoidea</taxon>
        <taxon>Orectolobiformes</taxon>
        <taxon>Hemiscylliidae</taxon>
        <taxon>Chiloscyllium</taxon>
    </lineage>
</organism>
<dbReference type="AlphaFoldDB" id="A0A401SHH0"/>
<dbReference type="InterPro" id="IPR017972">
    <property type="entry name" value="Cyt_P450_CS"/>
</dbReference>
<dbReference type="Pfam" id="PF00067">
    <property type="entry name" value="p450"/>
    <property type="match status" value="2"/>
</dbReference>
<evidence type="ECO:0000313" key="6">
    <source>
        <dbReference type="Proteomes" id="UP000287033"/>
    </source>
</evidence>
<dbReference type="STRING" id="137246.A0A401SHH0"/>
<dbReference type="GO" id="GO:0016705">
    <property type="term" value="F:oxidoreductase activity, acting on paired donors, with incorporation or reduction of molecular oxygen"/>
    <property type="evidence" value="ECO:0007669"/>
    <property type="project" value="InterPro"/>
</dbReference>
<dbReference type="PANTHER" id="PTHR24286:SF252">
    <property type="entry name" value="CYTOCHROME P450 26B1"/>
    <property type="match status" value="1"/>
</dbReference>
<keyword evidence="4" id="KW-0349">Heme</keyword>
<dbReference type="PRINTS" id="PR00359">
    <property type="entry name" value="BP450"/>
</dbReference>
<evidence type="ECO:0000256" key="1">
    <source>
        <dbReference type="ARBA" id="ARBA00010617"/>
    </source>
</evidence>
<dbReference type="EMBL" id="BEZZ01000267">
    <property type="protein sequence ID" value="GCC29790.1"/>
    <property type="molecule type" value="Genomic_DNA"/>
</dbReference>
<evidence type="ECO:0000256" key="2">
    <source>
        <dbReference type="ARBA" id="ARBA00022723"/>
    </source>
</evidence>
<dbReference type="PROSITE" id="PS51257">
    <property type="entry name" value="PROKAR_LIPOPROTEIN"/>
    <property type="match status" value="1"/>
</dbReference>
<dbReference type="PROSITE" id="PS00086">
    <property type="entry name" value="CYTOCHROME_P450"/>
    <property type="match status" value="1"/>
</dbReference>
<comment type="similarity">
    <text evidence="1 4">Belongs to the cytochrome P450 family.</text>
</comment>
<dbReference type="GO" id="GO:0004497">
    <property type="term" value="F:monooxygenase activity"/>
    <property type="evidence" value="ECO:0007669"/>
    <property type="project" value="UniProtKB-KW"/>
</dbReference>
<protein>
    <recommendedName>
        <fullName evidence="7">Cytochrome P450</fullName>
    </recommendedName>
</protein>
<dbReference type="GO" id="GO:0005506">
    <property type="term" value="F:iron ion binding"/>
    <property type="evidence" value="ECO:0007669"/>
    <property type="project" value="InterPro"/>
</dbReference>
<dbReference type="OrthoDB" id="1470350at2759"/>
<dbReference type="Proteomes" id="UP000287033">
    <property type="component" value="Unassembled WGS sequence"/>
</dbReference>
<evidence type="ECO:0000256" key="3">
    <source>
        <dbReference type="ARBA" id="ARBA00023004"/>
    </source>
</evidence>
<keyword evidence="2 4" id="KW-0479">Metal-binding</keyword>
<accession>A0A401SHH0</accession>
<dbReference type="InterPro" id="IPR001128">
    <property type="entry name" value="Cyt_P450"/>
</dbReference>
<proteinExistence type="inferred from homology"/>
<evidence type="ECO:0008006" key="7">
    <source>
        <dbReference type="Google" id="ProtNLM"/>
    </source>
</evidence>
<keyword evidence="4" id="KW-0503">Monooxygenase</keyword>
<evidence type="ECO:0000313" key="5">
    <source>
        <dbReference type="EMBL" id="GCC29790.1"/>
    </source>
</evidence>
<dbReference type="SUPFAM" id="SSF48264">
    <property type="entry name" value="Cytochrome P450"/>
    <property type="match status" value="1"/>
</dbReference>
<keyword evidence="6" id="KW-1185">Reference proteome</keyword>
<dbReference type="Gene3D" id="1.10.630.10">
    <property type="entry name" value="Cytochrome P450"/>
    <property type="match status" value="1"/>
</dbReference>
<keyword evidence="3 4" id="KW-0408">Iron</keyword>
<dbReference type="PANTHER" id="PTHR24286">
    <property type="entry name" value="CYTOCHROME P450 26"/>
    <property type="match status" value="1"/>
</dbReference>
<dbReference type="OMA" id="QNLEYKW"/>
<sequence length="461" mass="51991">MRGFWGQQCLMTAGVIGCRSRRRRRDSGLARGRFSVRPAEGENYCTMSQIRIPGTSGYALMSDKSLEFYKDPMHFCNSRIHSYGSRVFQARLLNKPTIFVCSVKGMKELLCEQVNVFDTSYTTSMCKLFGDTVCFTNGEEAQLLRLSLMQLFRGKAIDTYADYINRVCVRNLKDLALSSEPVAVYAMFKRLATELVLGIFLNVDAEESAALSKQITQLSTQHWHGFVVPCHMPAVPSKIDVQYFPTNRHLPTQSLNSLLISKIKTIPFPENTSAAQHLLLFISALIPKAVASLLTSFTVELAGSDKTDLRKRAQESEDYLNHVLLEVERLWPSFIGGRRIAKQDTTLCGYVVPKGYLALFVAFAVHRDPEIFDDPDEFQPERWSGRNAGQEKLLCCFGNGSRNCIGIDLNNVILKATAGYLLNHYCWELDPPNQNLEYKWLPVSRPAEDPKIKFTSCSSKT</sequence>
<name>A0A401SHH0_CHIPU</name>
<dbReference type="InterPro" id="IPR002397">
    <property type="entry name" value="Cyt_P450_B"/>
</dbReference>
<keyword evidence="4" id="KW-0560">Oxidoreductase</keyword>